<dbReference type="AlphaFoldDB" id="A0AAV3P866"/>
<dbReference type="InterPro" id="IPR001878">
    <property type="entry name" value="Znf_CCHC"/>
</dbReference>
<evidence type="ECO:0000259" key="3">
    <source>
        <dbReference type="PROSITE" id="PS50158"/>
    </source>
</evidence>
<keyword evidence="5" id="KW-1185">Reference proteome</keyword>
<dbReference type="SUPFAM" id="SSF57756">
    <property type="entry name" value="Retrovirus zinc finger-like domains"/>
    <property type="match status" value="1"/>
</dbReference>
<dbReference type="PROSITE" id="PS50158">
    <property type="entry name" value="ZF_CCHC"/>
    <property type="match status" value="1"/>
</dbReference>
<comment type="caution">
    <text evidence="4">The sequence shown here is derived from an EMBL/GenBank/DDBJ whole genome shotgun (WGS) entry which is preliminary data.</text>
</comment>
<name>A0AAV3P866_LITER</name>
<evidence type="ECO:0000313" key="4">
    <source>
        <dbReference type="EMBL" id="GAA0147789.1"/>
    </source>
</evidence>
<dbReference type="Proteomes" id="UP001454036">
    <property type="component" value="Unassembled WGS sequence"/>
</dbReference>
<dbReference type="InterPro" id="IPR036875">
    <property type="entry name" value="Znf_CCHC_sf"/>
</dbReference>
<accession>A0AAV3P866</accession>
<dbReference type="EMBL" id="BAABME010001139">
    <property type="protein sequence ID" value="GAA0147789.1"/>
    <property type="molecule type" value="Genomic_DNA"/>
</dbReference>
<keyword evidence="1" id="KW-0862">Zinc</keyword>
<protein>
    <recommendedName>
        <fullName evidence="3">CCHC-type domain-containing protein</fullName>
    </recommendedName>
</protein>
<dbReference type="GO" id="GO:0003676">
    <property type="term" value="F:nucleic acid binding"/>
    <property type="evidence" value="ECO:0007669"/>
    <property type="project" value="InterPro"/>
</dbReference>
<evidence type="ECO:0000256" key="1">
    <source>
        <dbReference type="PROSITE-ProRule" id="PRU00047"/>
    </source>
</evidence>
<feature type="compositionally biased region" description="Polar residues" evidence="2">
    <location>
        <begin position="146"/>
        <end position="162"/>
    </location>
</feature>
<keyword evidence="1" id="KW-0863">Zinc-finger</keyword>
<feature type="domain" description="CCHC-type" evidence="3">
    <location>
        <begin position="129"/>
        <end position="144"/>
    </location>
</feature>
<proteinExistence type="predicted"/>
<evidence type="ECO:0000313" key="5">
    <source>
        <dbReference type="Proteomes" id="UP001454036"/>
    </source>
</evidence>
<organism evidence="4 5">
    <name type="scientific">Lithospermum erythrorhizon</name>
    <name type="common">Purple gromwell</name>
    <name type="synonym">Lithospermum officinale var. erythrorhizon</name>
    <dbReference type="NCBI Taxonomy" id="34254"/>
    <lineage>
        <taxon>Eukaryota</taxon>
        <taxon>Viridiplantae</taxon>
        <taxon>Streptophyta</taxon>
        <taxon>Embryophyta</taxon>
        <taxon>Tracheophyta</taxon>
        <taxon>Spermatophyta</taxon>
        <taxon>Magnoliopsida</taxon>
        <taxon>eudicotyledons</taxon>
        <taxon>Gunneridae</taxon>
        <taxon>Pentapetalae</taxon>
        <taxon>asterids</taxon>
        <taxon>lamiids</taxon>
        <taxon>Boraginales</taxon>
        <taxon>Boraginaceae</taxon>
        <taxon>Boraginoideae</taxon>
        <taxon>Lithospermeae</taxon>
        <taxon>Lithospermum</taxon>
    </lineage>
</organism>
<gene>
    <name evidence="4" type="ORF">LIER_07405</name>
</gene>
<reference evidence="4 5" key="1">
    <citation type="submission" date="2024-01" db="EMBL/GenBank/DDBJ databases">
        <title>The complete chloroplast genome sequence of Lithospermum erythrorhizon: insights into the phylogenetic relationship among Boraginaceae species and the maternal lineages of purple gromwells.</title>
        <authorList>
            <person name="Okada T."/>
            <person name="Watanabe K."/>
        </authorList>
    </citation>
    <scope>NUCLEOTIDE SEQUENCE [LARGE SCALE GENOMIC DNA]</scope>
</reference>
<sequence length="199" mass="22443">MLNNIYHTIMNWIDEERHKKLRRKSVICERIDEVLRKREEKIFDFITRPSRSLRYAVTSAKHSFVVDIEKRQCSCGLWQLGGLPWRPKRCRQKDASERAEAAAKIAAEKEAKKNDGVFRASRKGSVIHCKICGALGHNARSCPRRSLSSIASERGSQPATSSRKNKGKATISTFQLVPCTTTGDGGSQAATTQRKKRKT</sequence>
<keyword evidence="1" id="KW-0479">Metal-binding</keyword>
<evidence type="ECO:0000256" key="2">
    <source>
        <dbReference type="SAM" id="MobiDB-lite"/>
    </source>
</evidence>
<feature type="region of interest" description="Disordered" evidence="2">
    <location>
        <begin position="146"/>
        <end position="199"/>
    </location>
</feature>
<dbReference type="GO" id="GO:0008270">
    <property type="term" value="F:zinc ion binding"/>
    <property type="evidence" value="ECO:0007669"/>
    <property type="project" value="UniProtKB-KW"/>
</dbReference>
<feature type="compositionally biased region" description="Polar residues" evidence="2">
    <location>
        <begin position="170"/>
        <end position="192"/>
    </location>
</feature>